<comment type="caution">
    <text evidence="2">The sequence shown here is derived from an EMBL/GenBank/DDBJ whole genome shotgun (WGS) entry which is preliminary data.</text>
</comment>
<gene>
    <name evidence="2" type="ORF">NDU88_000950</name>
</gene>
<evidence type="ECO:0000313" key="2">
    <source>
        <dbReference type="EMBL" id="KAJ1213312.1"/>
    </source>
</evidence>
<name>A0AAV7WKD3_PLEWA</name>
<keyword evidence="3" id="KW-1185">Reference proteome</keyword>
<feature type="region of interest" description="Disordered" evidence="1">
    <location>
        <begin position="80"/>
        <end position="116"/>
    </location>
</feature>
<sequence>MLPVITHTRFTGEILSSEVSDLVCACAECGNRKRTSLSKPALERLEYVVNRLHEYGDIPQDVPDVQRSFWHLCARLPREPNQAVSKRGAPHTSKTGSTSHERRSAPAPAPRPHKQWVNAPATELIFGFTHHMFESKQNKVIPIKLGNTDVYHG</sequence>
<evidence type="ECO:0000313" key="3">
    <source>
        <dbReference type="Proteomes" id="UP001066276"/>
    </source>
</evidence>
<reference evidence="2" key="1">
    <citation type="journal article" date="2022" name="bioRxiv">
        <title>Sequencing and chromosome-scale assembly of the giantPleurodeles waltlgenome.</title>
        <authorList>
            <person name="Brown T."/>
            <person name="Elewa A."/>
            <person name="Iarovenko S."/>
            <person name="Subramanian E."/>
            <person name="Araus A.J."/>
            <person name="Petzold A."/>
            <person name="Susuki M."/>
            <person name="Suzuki K.-i.T."/>
            <person name="Hayashi T."/>
            <person name="Toyoda A."/>
            <person name="Oliveira C."/>
            <person name="Osipova E."/>
            <person name="Leigh N.D."/>
            <person name="Simon A."/>
            <person name="Yun M.H."/>
        </authorList>
    </citation>
    <scope>NUCLEOTIDE SEQUENCE</scope>
    <source>
        <strain evidence="2">20211129_DDA</strain>
        <tissue evidence="2">Liver</tissue>
    </source>
</reference>
<evidence type="ECO:0000256" key="1">
    <source>
        <dbReference type="SAM" id="MobiDB-lite"/>
    </source>
</evidence>
<dbReference type="AlphaFoldDB" id="A0AAV7WKD3"/>
<accession>A0AAV7WKD3</accession>
<protein>
    <submittedName>
        <fullName evidence="2">Uncharacterized protein</fullName>
    </submittedName>
</protein>
<organism evidence="2 3">
    <name type="scientific">Pleurodeles waltl</name>
    <name type="common">Iberian ribbed newt</name>
    <dbReference type="NCBI Taxonomy" id="8319"/>
    <lineage>
        <taxon>Eukaryota</taxon>
        <taxon>Metazoa</taxon>
        <taxon>Chordata</taxon>
        <taxon>Craniata</taxon>
        <taxon>Vertebrata</taxon>
        <taxon>Euteleostomi</taxon>
        <taxon>Amphibia</taxon>
        <taxon>Batrachia</taxon>
        <taxon>Caudata</taxon>
        <taxon>Salamandroidea</taxon>
        <taxon>Salamandridae</taxon>
        <taxon>Pleurodelinae</taxon>
        <taxon>Pleurodeles</taxon>
    </lineage>
</organism>
<dbReference type="EMBL" id="JANPWB010000001">
    <property type="protein sequence ID" value="KAJ1213312.1"/>
    <property type="molecule type" value="Genomic_DNA"/>
</dbReference>
<proteinExistence type="predicted"/>
<dbReference type="Proteomes" id="UP001066276">
    <property type="component" value="Chromosome 1_1"/>
</dbReference>